<feature type="transmembrane region" description="Helical" evidence="7">
    <location>
        <begin position="280"/>
        <end position="303"/>
    </location>
</feature>
<keyword evidence="3" id="KW-1003">Cell membrane</keyword>
<keyword evidence="9" id="KW-1185">Reference proteome</keyword>
<evidence type="ECO:0000256" key="5">
    <source>
        <dbReference type="ARBA" id="ARBA00022989"/>
    </source>
</evidence>
<protein>
    <submittedName>
        <fullName evidence="8">Putative efflux protein, MATE family</fullName>
    </submittedName>
</protein>
<dbReference type="GO" id="GO:0005886">
    <property type="term" value="C:plasma membrane"/>
    <property type="evidence" value="ECO:0007669"/>
    <property type="project" value="UniProtKB-SubCell"/>
</dbReference>
<sequence length="446" mass="48475">MNDMTSGSPIKKIIRFSVPLIIGNLFQLVYNMVDTFIVGRTIGLNALAGVGLAGSLGFLILGFAQGFTGGTSIPLAQAFGARDYTRVKRSVAINIVLAILVTAILTILSTIFLKDILKLMGTPDAIISYAYDYMFIIFAGMTVTVFFNMVSNILRAIGDSRTPVVSLVITTVANIILDILFIVYLKLGVAGAAYATVLSQLIAVLICYYVIQKDIYFLQVSRKDFDFKRSEIIHHCQLGFPMAFQTSIIAIGAVSVSTALNTLGPEAVGGYSAASKIDQLVIQVLMSFGIAMSTYSAQNYGAGQYSRINDGVKQALLLSFGVSFAFAVFLIFTGGYFTSLFGDPASGQTLHLYGHHFFLLTAPFYWLLALLFILRSTLQGLNDSFIPTMAGIAELIMRVIAAFVLTPIIGFSGTVLSNPMAWLGSIIILVPAFYRKRKELRLLDDF</sequence>
<comment type="subcellular location">
    <subcellularLocation>
        <location evidence="1">Cell membrane</location>
        <topology evidence="1">Multi-pass membrane protein</topology>
    </subcellularLocation>
</comment>
<keyword evidence="4 7" id="KW-0812">Transmembrane</keyword>
<dbReference type="InterPro" id="IPR052031">
    <property type="entry name" value="Membrane_Transporter-Flippase"/>
</dbReference>
<evidence type="ECO:0000313" key="8">
    <source>
        <dbReference type="EMBL" id="SDF99002.1"/>
    </source>
</evidence>
<keyword evidence="6 7" id="KW-0472">Membrane</keyword>
<feature type="transmembrane region" description="Helical" evidence="7">
    <location>
        <begin position="42"/>
        <end position="64"/>
    </location>
</feature>
<dbReference type="CDD" id="cd13138">
    <property type="entry name" value="MATE_yoeA_like"/>
    <property type="match status" value="1"/>
</dbReference>
<dbReference type="EMBL" id="FNCK01000002">
    <property type="protein sequence ID" value="SDF99002.1"/>
    <property type="molecule type" value="Genomic_DNA"/>
</dbReference>
<organism evidence="8 9">
    <name type="scientific">Facklamia miroungae</name>
    <dbReference type="NCBI Taxonomy" id="120956"/>
    <lineage>
        <taxon>Bacteria</taxon>
        <taxon>Bacillati</taxon>
        <taxon>Bacillota</taxon>
        <taxon>Bacilli</taxon>
        <taxon>Lactobacillales</taxon>
        <taxon>Aerococcaceae</taxon>
        <taxon>Facklamia</taxon>
    </lineage>
</organism>
<keyword evidence="5 7" id="KW-1133">Transmembrane helix</keyword>
<feature type="transmembrane region" description="Helical" evidence="7">
    <location>
        <begin position="164"/>
        <end position="185"/>
    </location>
</feature>
<evidence type="ECO:0000256" key="2">
    <source>
        <dbReference type="ARBA" id="ARBA00022448"/>
    </source>
</evidence>
<keyword evidence="2" id="KW-0813">Transport</keyword>
<feature type="transmembrane region" description="Helical" evidence="7">
    <location>
        <begin position="315"/>
        <end position="337"/>
    </location>
</feature>
<dbReference type="InterPro" id="IPR002528">
    <property type="entry name" value="MATE_fam"/>
</dbReference>
<evidence type="ECO:0000256" key="4">
    <source>
        <dbReference type="ARBA" id="ARBA00022692"/>
    </source>
</evidence>
<dbReference type="PIRSF" id="PIRSF006603">
    <property type="entry name" value="DinF"/>
    <property type="match status" value="1"/>
</dbReference>
<dbReference type="InterPro" id="IPR048279">
    <property type="entry name" value="MdtK-like"/>
</dbReference>
<dbReference type="AlphaFoldDB" id="A0A1G7QKI3"/>
<evidence type="ECO:0000256" key="6">
    <source>
        <dbReference type="ARBA" id="ARBA00023136"/>
    </source>
</evidence>
<dbReference type="OrthoDB" id="9776324at2"/>
<dbReference type="PANTHER" id="PTHR43549">
    <property type="entry name" value="MULTIDRUG RESISTANCE PROTEIN YPNP-RELATED"/>
    <property type="match status" value="1"/>
</dbReference>
<feature type="transmembrane region" description="Helical" evidence="7">
    <location>
        <begin position="133"/>
        <end position="157"/>
    </location>
</feature>
<feature type="transmembrane region" description="Helical" evidence="7">
    <location>
        <begin position="357"/>
        <end position="374"/>
    </location>
</feature>
<feature type="transmembrane region" description="Helical" evidence="7">
    <location>
        <begin position="191"/>
        <end position="211"/>
    </location>
</feature>
<accession>A0A1G7QKI3</accession>
<name>A0A1G7QKI3_9LACT</name>
<evidence type="ECO:0000313" key="9">
    <source>
        <dbReference type="Proteomes" id="UP000199708"/>
    </source>
</evidence>
<dbReference type="PANTHER" id="PTHR43549:SF3">
    <property type="entry name" value="MULTIDRUG RESISTANCE PROTEIN YPNP-RELATED"/>
    <property type="match status" value="1"/>
</dbReference>
<dbReference type="Proteomes" id="UP000199708">
    <property type="component" value="Unassembled WGS sequence"/>
</dbReference>
<gene>
    <name evidence="8" type="ORF">SAMN05421791_102123</name>
</gene>
<feature type="transmembrane region" description="Helical" evidence="7">
    <location>
        <begin position="232"/>
        <end position="260"/>
    </location>
</feature>
<dbReference type="NCBIfam" id="TIGR00797">
    <property type="entry name" value="matE"/>
    <property type="match status" value="1"/>
</dbReference>
<proteinExistence type="predicted"/>
<evidence type="ECO:0000256" key="1">
    <source>
        <dbReference type="ARBA" id="ARBA00004651"/>
    </source>
</evidence>
<feature type="transmembrane region" description="Helical" evidence="7">
    <location>
        <begin position="91"/>
        <end position="113"/>
    </location>
</feature>
<evidence type="ECO:0000256" key="7">
    <source>
        <dbReference type="SAM" id="Phobius"/>
    </source>
</evidence>
<dbReference type="Pfam" id="PF01554">
    <property type="entry name" value="MatE"/>
    <property type="match status" value="2"/>
</dbReference>
<feature type="transmembrane region" description="Helical" evidence="7">
    <location>
        <begin position="12"/>
        <end position="30"/>
    </location>
</feature>
<dbReference type="GO" id="GO:0015297">
    <property type="term" value="F:antiporter activity"/>
    <property type="evidence" value="ECO:0007669"/>
    <property type="project" value="InterPro"/>
</dbReference>
<dbReference type="STRING" id="120956.SAMN05421791_102123"/>
<evidence type="ECO:0000256" key="3">
    <source>
        <dbReference type="ARBA" id="ARBA00022475"/>
    </source>
</evidence>
<feature type="transmembrane region" description="Helical" evidence="7">
    <location>
        <begin position="386"/>
        <end position="409"/>
    </location>
</feature>
<dbReference type="GO" id="GO:0042910">
    <property type="term" value="F:xenobiotic transmembrane transporter activity"/>
    <property type="evidence" value="ECO:0007669"/>
    <property type="project" value="InterPro"/>
</dbReference>
<reference evidence="8 9" key="1">
    <citation type="submission" date="2016-10" db="EMBL/GenBank/DDBJ databases">
        <authorList>
            <person name="de Groot N.N."/>
        </authorList>
    </citation>
    <scope>NUCLEOTIDE SEQUENCE [LARGE SCALE GENOMIC DNA]</scope>
    <source>
        <strain evidence="8 9">ATCC BAA-466</strain>
    </source>
</reference>